<evidence type="ECO:0008006" key="6">
    <source>
        <dbReference type="Google" id="ProtNLM"/>
    </source>
</evidence>
<dbReference type="STRING" id="1806994.A0A507CC23"/>
<dbReference type="InterPro" id="IPR002639">
    <property type="entry name" value="UreF"/>
</dbReference>
<dbReference type="HAMAP" id="MF_01385">
    <property type="entry name" value="UreF"/>
    <property type="match status" value="1"/>
</dbReference>
<keyword evidence="5" id="KW-1185">Reference proteome</keyword>
<dbReference type="Gene3D" id="1.10.4190.10">
    <property type="entry name" value="Urease accessory protein UreF"/>
    <property type="match status" value="1"/>
</dbReference>
<evidence type="ECO:0000313" key="4">
    <source>
        <dbReference type="EMBL" id="TPX35115.1"/>
    </source>
</evidence>
<dbReference type="Proteomes" id="UP000319731">
    <property type="component" value="Unassembled WGS sequence"/>
</dbReference>
<keyword evidence="2" id="KW-0143">Chaperone</keyword>
<sequence length="237" mass="26059">MIDSDPIIWMLADSALPTGGFVASAALEVAVQTKHITNNASLMEFLTSNIKTYGHSAGIIMVSAFDAITTTVDEDLTLSQLVKIDSFYDACTTNHIAKRASKTQGSAYLTLLSKSFEGRRLGLDVFTKYKNYVRIGKTSGHLPVCFALACKELSLSSDKALHLFLFLHARSMVSAAVRLNQIGPYQGQSILFDLQPHVQQTCKQVENKTLDDVHNSAPLIDILQGMHDNLYSRLFNS</sequence>
<dbReference type="RefSeq" id="XP_031025700.1">
    <property type="nucleotide sequence ID" value="XM_031168387.1"/>
</dbReference>
<evidence type="ECO:0000256" key="1">
    <source>
        <dbReference type="ARBA" id="ARBA00022988"/>
    </source>
</evidence>
<comment type="similarity">
    <text evidence="3">Belongs to the UreF family.</text>
</comment>
<evidence type="ECO:0000256" key="3">
    <source>
        <dbReference type="ARBA" id="ARBA00046339"/>
    </source>
</evidence>
<organism evidence="4 5">
    <name type="scientific">Synchytrium microbalum</name>
    <dbReference type="NCBI Taxonomy" id="1806994"/>
    <lineage>
        <taxon>Eukaryota</taxon>
        <taxon>Fungi</taxon>
        <taxon>Fungi incertae sedis</taxon>
        <taxon>Chytridiomycota</taxon>
        <taxon>Chytridiomycota incertae sedis</taxon>
        <taxon>Chytridiomycetes</taxon>
        <taxon>Synchytriales</taxon>
        <taxon>Synchytriaceae</taxon>
        <taxon>Synchytrium</taxon>
    </lineage>
</organism>
<dbReference type="PANTHER" id="PTHR33620">
    <property type="entry name" value="UREASE ACCESSORY PROTEIN F"/>
    <property type="match status" value="1"/>
</dbReference>
<reference evidence="4 5" key="1">
    <citation type="journal article" date="2019" name="Sci. Rep.">
        <title>Comparative genomics of chytrid fungi reveal insights into the obligate biotrophic and pathogenic lifestyle of Synchytrium endobioticum.</title>
        <authorList>
            <person name="van de Vossenberg B.T.L.H."/>
            <person name="Warris S."/>
            <person name="Nguyen H.D.T."/>
            <person name="van Gent-Pelzer M.P.E."/>
            <person name="Joly D.L."/>
            <person name="van de Geest H.C."/>
            <person name="Bonants P.J.M."/>
            <person name="Smith D.S."/>
            <person name="Levesque C.A."/>
            <person name="van der Lee T.A.J."/>
        </authorList>
    </citation>
    <scope>NUCLEOTIDE SEQUENCE [LARGE SCALE GENOMIC DNA]</scope>
    <source>
        <strain evidence="4 5">JEL517</strain>
    </source>
</reference>
<keyword evidence="1" id="KW-0996">Nickel insertion</keyword>
<dbReference type="PANTHER" id="PTHR33620:SF1">
    <property type="entry name" value="UREASE ACCESSORY PROTEIN F"/>
    <property type="match status" value="1"/>
</dbReference>
<dbReference type="OrthoDB" id="2550922at2759"/>
<dbReference type="GO" id="GO:0016151">
    <property type="term" value="F:nickel cation binding"/>
    <property type="evidence" value="ECO:0007669"/>
    <property type="project" value="InterPro"/>
</dbReference>
<evidence type="ECO:0000313" key="5">
    <source>
        <dbReference type="Proteomes" id="UP000319731"/>
    </source>
</evidence>
<dbReference type="InterPro" id="IPR038277">
    <property type="entry name" value="UreF_sf"/>
</dbReference>
<comment type="caution">
    <text evidence="4">The sequence shown here is derived from an EMBL/GenBank/DDBJ whole genome shotgun (WGS) entry which is preliminary data.</text>
</comment>
<protein>
    <recommendedName>
        <fullName evidence="6">Urease accessory protein UreF</fullName>
    </recommendedName>
</protein>
<gene>
    <name evidence="4" type="ORF">SmJEL517_g02459</name>
</gene>
<dbReference type="Pfam" id="PF01730">
    <property type="entry name" value="UreF"/>
    <property type="match status" value="1"/>
</dbReference>
<dbReference type="GeneID" id="42003684"/>
<proteinExistence type="inferred from homology"/>
<name>A0A507CC23_9FUNG</name>
<accession>A0A507CC23</accession>
<dbReference type="EMBL" id="QEAO01000010">
    <property type="protein sequence ID" value="TPX35115.1"/>
    <property type="molecule type" value="Genomic_DNA"/>
</dbReference>
<evidence type="ECO:0000256" key="2">
    <source>
        <dbReference type="ARBA" id="ARBA00023186"/>
    </source>
</evidence>
<dbReference type="PIRSF" id="PIRSF009467">
    <property type="entry name" value="Ureas_acces_UreF"/>
    <property type="match status" value="1"/>
</dbReference>
<dbReference type="AlphaFoldDB" id="A0A507CC23"/>